<evidence type="ECO:0000313" key="2">
    <source>
        <dbReference type="EMBL" id="MCJ2178546.1"/>
    </source>
</evidence>
<keyword evidence="1" id="KW-0732">Signal</keyword>
<comment type="caution">
    <text evidence="2">The sequence shown here is derived from an EMBL/GenBank/DDBJ whole genome shotgun (WGS) entry which is preliminary data.</text>
</comment>
<dbReference type="SUPFAM" id="SSF53335">
    <property type="entry name" value="S-adenosyl-L-methionine-dependent methyltransferases"/>
    <property type="match status" value="1"/>
</dbReference>
<evidence type="ECO:0000256" key="1">
    <source>
        <dbReference type="SAM" id="SignalP"/>
    </source>
</evidence>
<feature type="signal peptide" evidence="1">
    <location>
        <begin position="1"/>
        <end position="23"/>
    </location>
</feature>
<evidence type="ECO:0000313" key="3">
    <source>
        <dbReference type="Proteomes" id="UP001162880"/>
    </source>
</evidence>
<dbReference type="InterPro" id="IPR016980">
    <property type="entry name" value="S-AdoMet-dep_MeTrfase_Alr7345"/>
</dbReference>
<reference evidence="2" key="1">
    <citation type="submission" date="2022-03" db="EMBL/GenBank/DDBJ databases">
        <title>Identification of a novel bacterium isolated from mangrove sediments.</title>
        <authorList>
            <person name="Pan X."/>
        </authorList>
    </citation>
    <scope>NUCLEOTIDE SEQUENCE</scope>
    <source>
        <strain evidence="2">B2580</strain>
    </source>
</reference>
<sequence>MPKIIPSLTITALLLASPAAVMAGDTPVPVIAAAVADSARPAEDVARDAQRKPAELMTFAGVHEGARIAELAPGGGYYTRLLSLAVGAEGHVFADSSRPVPAVEAWATEHPQVSISILKAGDDLASEPVDIVWTTENYHDFKNAKIGESDAAALYNQAAFRALKPGGVYLINDHAAAADAPADVTSTLHRIAEATVIREVEAAGFQLAGKSPVLANPEDDHTLKVFDPAIRGKTDQFVLKFVKPES</sequence>
<keyword evidence="3" id="KW-1185">Reference proteome</keyword>
<proteinExistence type="predicted"/>
<dbReference type="Proteomes" id="UP001162880">
    <property type="component" value="Unassembled WGS sequence"/>
</dbReference>
<dbReference type="Gene3D" id="3.40.50.150">
    <property type="entry name" value="Vaccinia Virus protein VP39"/>
    <property type="match status" value="1"/>
</dbReference>
<organism evidence="2 3">
    <name type="scientific">Novosphingobium album</name>
    <name type="common">ex Hu et al. 2023</name>
    <dbReference type="NCBI Taxonomy" id="2930093"/>
    <lineage>
        <taxon>Bacteria</taxon>
        <taxon>Pseudomonadati</taxon>
        <taxon>Pseudomonadota</taxon>
        <taxon>Alphaproteobacteria</taxon>
        <taxon>Sphingomonadales</taxon>
        <taxon>Sphingomonadaceae</taxon>
        <taxon>Novosphingobium</taxon>
    </lineage>
</organism>
<dbReference type="PIRSF" id="PIRSF031679">
    <property type="entry name" value="Mtase_Alr7345_prd"/>
    <property type="match status" value="1"/>
</dbReference>
<protein>
    <submittedName>
        <fullName evidence="2">Methyltransferase</fullName>
    </submittedName>
</protein>
<accession>A0ABT0B0U8</accession>
<dbReference type="InterPro" id="IPR029063">
    <property type="entry name" value="SAM-dependent_MTases_sf"/>
</dbReference>
<gene>
    <name evidence="2" type="ORF">MTR64_08225</name>
</gene>
<dbReference type="EMBL" id="JALHLE010000009">
    <property type="protein sequence ID" value="MCJ2178546.1"/>
    <property type="molecule type" value="Genomic_DNA"/>
</dbReference>
<name>A0ABT0B0U8_9SPHN</name>
<keyword evidence="2" id="KW-0489">Methyltransferase</keyword>
<dbReference type="GO" id="GO:0032259">
    <property type="term" value="P:methylation"/>
    <property type="evidence" value="ECO:0007669"/>
    <property type="project" value="UniProtKB-KW"/>
</dbReference>
<dbReference type="RefSeq" id="WP_243992682.1">
    <property type="nucleotide sequence ID" value="NZ_JALHLE010000009.1"/>
</dbReference>
<dbReference type="GO" id="GO:0008168">
    <property type="term" value="F:methyltransferase activity"/>
    <property type="evidence" value="ECO:0007669"/>
    <property type="project" value="UniProtKB-KW"/>
</dbReference>
<feature type="chain" id="PRO_5046073671" evidence="1">
    <location>
        <begin position="24"/>
        <end position="246"/>
    </location>
</feature>
<keyword evidence="2" id="KW-0808">Transferase</keyword>